<sequence>MVGHSDNGITSDHYDNTPSAEPATANHATTKSHSSDNKNMWSAKNDALSAQIATRGLKMLLVSSVNIGERIEVIKVLSYLFPFHLKPISLKM</sequence>
<keyword evidence="5" id="KW-1185">Reference proteome</keyword>
<protein>
    <submittedName>
        <fullName evidence="3">Uncharacterized protein</fullName>
    </submittedName>
</protein>
<dbReference type="Proteomes" id="UP000507245">
    <property type="component" value="Unassembled WGS sequence"/>
</dbReference>
<evidence type="ECO:0000256" key="1">
    <source>
        <dbReference type="SAM" id="MobiDB-lite"/>
    </source>
</evidence>
<gene>
    <name evidence="2" type="ORF">CURHAP_LOCUS46169</name>
    <name evidence="3" type="ORF">ORAREDHAP_LOCUS45511</name>
</gene>
<dbReference type="AlphaFoldDB" id="A0A6J5XXQ5"/>
<evidence type="ECO:0000313" key="2">
    <source>
        <dbReference type="EMBL" id="CAB4288080.1"/>
    </source>
</evidence>
<dbReference type="EMBL" id="CAEKDK010000007">
    <property type="protein sequence ID" value="CAB4288080.1"/>
    <property type="molecule type" value="Genomic_DNA"/>
</dbReference>
<reference evidence="5" key="1">
    <citation type="journal article" date="2020" name="Genome Biol.">
        <title>Gamete binning: chromosome-level and haplotype-resolved genome assembly enabled by high-throughput single-cell sequencing of gamete genomes.</title>
        <authorList>
            <person name="Campoy J.A."/>
            <person name="Sun H."/>
            <person name="Goel M."/>
            <person name="Jiao W.-B."/>
            <person name="Folz-Donahue K."/>
            <person name="Wang N."/>
            <person name="Rubio M."/>
            <person name="Liu C."/>
            <person name="Kukat C."/>
            <person name="Ruiz D."/>
            <person name="Huettel B."/>
            <person name="Schneeberger K."/>
        </authorList>
    </citation>
    <scope>NUCLEOTIDE SEQUENCE [LARGE SCALE GENOMIC DNA]</scope>
    <source>
        <strain evidence="5">cv. Rojo Pasion</strain>
    </source>
</reference>
<organism evidence="3 5">
    <name type="scientific">Prunus armeniaca</name>
    <name type="common">Apricot</name>
    <name type="synonym">Armeniaca vulgaris</name>
    <dbReference type="NCBI Taxonomy" id="36596"/>
    <lineage>
        <taxon>Eukaryota</taxon>
        <taxon>Viridiplantae</taxon>
        <taxon>Streptophyta</taxon>
        <taxon>Embryophyta</taxon>
        <taxon>Tracheophyta</taxon>
        <taxon>Spermatophyta</taxon>
        <taxon>Magnoliopsida</taxon>
        <taxon>eudicotyledons</taxon>
        <taxon>Gunneridae</taxon>
        <taxon>Pentapetalae</taxon>
        <taxon>rosids</taxon>
        <taxon>fabids</taxon>
        <taxon>Rosales</taxon>
        <taxon>Rosaceae</taxon>
        <taxon>Amygdaloideae</taxon>
        <taxon>Amygdaleae</taxon>
        <taxon>Prunus</taxon>
    </lineage>
</organism>
<name>A0A6J5XXQ5_PRUAR</name>
<proteinExistence type="predicted"/>
<dbReference type="Proteomes" id="UP000507222">
    <property type="component" value="Unassembled WGS sequence"/>
</dbReference>
<reference evidence="3 4" key="2">
    <citation type="submission" date="2020-05" db="EMBL/GenBank/DDBJ databases">
        <authorList>
            <person name="Campoy J."/>
            <person name="Schneeberger K."/>
            <person name="Spophaly S."/>
        </authorList>
    </citation>
    <scope>NUCLEOTIDE SEQUENCE [LARGE SCALE GENOMIC DNA]</scope>
    <source>
        <strain evidence="3">PruArmRojPasFocal</strain>
    </source>
</reference>
<evidence type="ECO:0000313" key="5">
    <source>
        <dbReference type="Proteomes" id="UP000507245"/>
    </source>
</evidence>
<evidence type="ECO:0000313" key="3">
    <source>
        <dbReference type="EMBL" id="CAB4318449.1"/>
    </source>
</evidence>
<accession>A0A6J5XXQ5</accession>
<feature type="compositionally biased region" description="Polar residues" evidence="1">
    <location>
        <begin position="26"/>
        <end position="40"/>
    </location>
</feature>
<dbReference type="EMBL" id="CAEKKB010000007">
    <property type="protein sequence ID" value="CAB4318449.1"/>
    <property type="molecule type" value="Genomic_DNA"/>
</dbReference>
<evidence type="ECO:0000313" key="4">
    <source>
        <dbReference type="Proteomes" id="UP000507222"/>
    </source>
</evidence>
<feature type="region of interest" description="Disordered" evidence="1">
    <location>
        <begin position="1"/>
        <end position="40"/>
    </location>
</feature>